<dbReference type="PANTHER" id="PTHR10422:SF18">
    <property type="entry name" value="CYTOCHROME C OXIDASE SUBUNIT 1"/>
    <property type="match status" value="1"/>
</dbReference>
<dbReference type="AlphaFoldDB" id="A0A889XPY2"/>
<dbReference type="Pfam" id="PF00961">
    <property type="entry name" value="LAGLIDADG_1"/>
    <property type="match status" value="2"/>
</dbReference>
<dbReference type="PROSITE" id="PS00077">
    <property type="entry name" value="COX1_CUB"/>
    <property type="match status" value="1"/>
</dbReference>
<dbReference type="SUPFAM" id="SSF55608">
    <property type="entry name" value="Homing endonucleases"/>
    <property type="match status" value="2"/>
</dbReference>
<evidence type="ECO:0000256" key="8">
    <source>
        <dbReference type="ARBA" id="ARBA00022886"/>
    </source>
</evidence>
<comment type="similarity">
    <text evidence="3">In the N-terminal section; belongs to the heme-copper respiratory oxidase family.</text>
</comment>
<comment type="similarity">
    <text evidence="2">In the C-terminal section; belongs to the LAGLIDADG endonuclease family.</text>
</comment>
<evidence type="ECO:0000256" key="6">
    <source>
        <dbReference type="ARBA" id="ARBA00022759"/>
    </source>
</evidence>
<dbReference type="EMBL" id="MW794296">
    <property type="protein sequence ID" value="QYB19456.1"/>
    <property type="molecule type" value="Genomic_DNA"/>
</dbReference>
<dbReference type="GO" id="GO:0005739">
    <property type="term" value="C:mitochondrion"/>
    <property type="evidence" value="ECO:0007669"/>
    <property type="project" value="UniProtKB-ARBA"/>
</dbReference>
<dbReference type="PANTHER" id="PTHR10422">
    <property type="entry name" value="CYTOCHROME C OXIDASE SUBUNIT 1"/>
    <property type="match status" value="1"/>
</dbReference>
<geneLocation type="mitochondrion" evidence="13"/>
<dbReference type="InterPro" id="IPR004860">
    <property type="entry name" value="LAGLIDADG_dom"/>
</dbReference>
<organism evidence="13">
    <name type="scientific">Monilinia fructicola</name>
    <name type="common">Brown rot fungus</name>
    <name type="synonym">Ciboria fructicola</name>
    <dbReference type="NCBI Taxonomy" id="38448"/>
    <lineage>
        <taxon>Eukaryota</taxon>
        <taxon>Fungi</taxon>
        <taxon>Dikarya</taxon>
        <taxon>Ascomycota</taxon>
        <taxon>Pezizomycotina</taxon>
        <taxon>Leotiomycetes</taxon>
        <taxon>Helotiales</taxon>
        <taxon>Sclerotiniaceae</taxon>
        <taxon>Monilinia</taxon>
    </lineage>
</organism>
<dbReference type="InterPro" id="IPR036927">
    <property type="entry name" value="Cyt_c_oxase-like_su1_sf"/>
</dbReference>
<evidence type="ECO:0000256" key="4">
    <source>
        <dbReference type="ARBA" id="ARBA00022692"/>
    </source>
</evidence>
<dbReference type="GeneID" id="65324753"/>
<dbReference type="EMBL" id="MW794297">
    <property type="protein sequence ID" value="QYB19518.1"/>
    <property type="molecule type" value="Genomic_DNA"/>
</dbReference>
<dbReference type="GO" id="GO:0006314">
    <property type="term" value="P:intron homing"/>
    <property type="evidence" value="ECO:0007669"/>
    <property type="project" value="UniProtKB-KW"/>
</dbReference>
<evidence type="ECO:0000256" key="7">
    <source>
        <dbReference type="ARBA" id="ARBA00022801"/>
    </source>
</evidence>
<evidence type="ECO:0000256" key="2">
    <source>
        <dbReference type="ARBA" id="ARBA00009332"/>
    </source>
</evidence>
<name>A0A889XPY2_MONFR</name>
<evidence type="ECO:0000256" key="9">
    <source>
        <dbReference type="ARBA" id="ARBA00022989"/>
    </source>
</evidence>
<dbReference type="Gene3D" id="1.20.210.10">
    <property type="entry name" value="Cytochrome c oxidase-like, subunit I domain"/>
    <property type="match status" value="1"/>
</dbReference>
<dbReference type="GO" id="GO:0015990">
    <property type="term" value="P:electron transport coupled proton transport"/>
    <property type="evidence" value="ECO:0007669"/>
    <property type="project" value="TreeGrafter"/>
</dbReference>
<dbReference type="InterPro" id="IPR023616">
    <property type="entry name" value="Cyt_c_oxase-like_su1_dom"/>
</dbReference>
<dbReference type="InterPro" id="IPR027434">
    <property type="entry name" value="Homing_endonucl"/>
</dbReference>
<evidence type="ECO:0000259" key="12">
    <source>
        <dbReference type="PROSITE" id="PS50855"/>
    </source>
</evidence>
<comment type="subcellular location">
    <subcellularLocation>
        <location evidence="1">Membrane</location>
        <topology evidence="1">Multi-pass membrane protein</topology>
    </subcellularLocation>
</comment>
<keyword evidence="6" id="KW-0255">Endonuclease</keyword>
<dbReference type="PROSITE" id="PS50855">
    <property type="entry name" value="COX1"/>
    <property type="match status" value="1"/>
</dbReference>
<feature type="transmembrane region" description="Helical" evidence="11">
    <location>
        <begin position="259"/>
        <end position="280"/>
    </location>
</feature>
<dbReference type="PRINTS" id="PR01165">
    <property type="entry name" value="CYCOXIDASEI"/>
</dbReference>
<keyword evidence="8" id="KW-0404">Intron homing</keyword>
<keyword evidence="5" id="KW-0540">Nuclease</keyword>
<dbReference type="InterPro" id="IPR000883">
    <property type="entry name" value="Cyt_C_Oxase_1"/>
</dbReference>
<feature type="transmembrane region" description="Helical" evidence="11">
    <location>
        <begin position="224"/>
        <end position="247"/>
    </location>
</feature>
<dbReference type="RefSeq" id="YP_010121829.1">
    <property type="nucleotide sequence ID" value="NC_056195.1"/>
</dbReference>
<feature type="transmembrane region" description="Helical" evidence="11">
    <location>
        <begin position="165"/>
        <end position="182"/>
    </location>
</feature>
<feature type="transmembrane region" description="Helical" evidence="11">
    <location>
        <begin position="286"/>
        <end position="307"/>
    </location>
</feature>
<accession>A0A889XPY2</accession>
<reference evidence="14" key="2">
    <citation type="journal article" date="2021" name="Front. Microbiol.">
        <title>Pan-Mitogenomics Approach Discovers Diversity and Dynamism in the Prominent Brown Rot Fungal Pathogens.</title>
        <authorList>
            <person name="Yildiz G."/>
            <person name="Ozkilinc H."/>
        </authorList>
    </citation>
    <scope>NUCLEOTIDE SEQUENCE</scope>
</reference>
<keyword evidence="9 11" id="KW-1133">Transmembrane helix</keyword>
<dbReference type="EMBL" id="MT005827">
    <property type="protein sequence ID" value="QRF72205.1"/>
    <property type="molecule type" value="Genomic_DNA"/>
</dbReference>
<keyword evidence="10 11" id="KW-0472">Membrane</keyword>
<evidence type="ECO:0000256" key="1">
    <source>
        <dbReference type="ARBA" id="ARBA00004141"/>
    </source>
</evidence>
<dbReference type="EMBL" id="MW794295">
    <property type="protein sequence ID" value="QYB19415.1"/>
    <property type="molecule type" value="Genomic_DNA"/>
</dbReference>
<dbReference type="GO" id="GO:0004129">
    <property type="term" value="F:cytochrome-c oxidase activity"/>
    <property type="evidence" value="ECO:0007669"/>
    <property type="project" value="InterPro"/>
</dbReference>
<evidence type="ECO:0000256" key="10">
    <source>
        <dbReference type="ARBA" id="ARBA00023136"/>
    </source>
</evidence>
<feature type="transmembrane region" description="Helical" evidence="11">
    <location>
        <begin position="103"/>
        <end position="132"/>
    </location>
</feature>
<protein>
    <submittedName>
        <fullName evidence="13">Cytochrome c oxidase subunit 1</fullName>
    </submittedName>
</protein>
<evidence type="ECO:0000256" key="3">
    <source>
        <dbReference type="ARBA" id="ARBA00010468"/>
    </source>
</evidence>
<proteinExistence type="inferred from homology"/>
<gene>
    <name evidence="13" type="primary">cox1</name>
</gene>
<dbReference type="GO" id="GO:0004519">
    <property type="term" value="F:endonuclease activity"/>
    <property type="evidence" value="ECO:0007669"/>
    <property type="project" value="UniProtKB-KW"/>
</dbReference>
<dbReference type="Gene3D" id="3.10.28.10">
    <property type="entry name" value="Homing endonucleases"/>
    <property type="match status" value="2"/>
</dbReference>
<reference evidence="13" key="1">
    <citation type="submission" date="2020-01" db="EMBL/GenBank/DDBJ databases">
        <authorList>
            <person name="Ozkilinc H."/>
            <person name="Yildiz G."/>
        </authorList>
    </citation>
    <scope>NUCLEOTIDE SEQUENCE</scope>
</reference>
<dbReference type="InterPro" id="IPR023615">
    <property type="entry name" value="Cyt_c_Oxase_su1_BS"/>
</dbReference>
<evidence type="ECO:0000313" key="14">
    <source>
        <dbReference type="EMBL" id="QYB19415.1"/>
    </source>
</evidence>
<keyword evidence="7" id="KW-0378">Hydrolase</keyword>
<dbReference type="EMBL" id="MW794299">
    <property type="protein sequence ID" value="QYB19642.1"/>
    <property type="molecule type" value="Genomic_DNA"/>
</dbReference>
<dbReference type="EMBL" id="MW794298">
    <property type="protein sequence ID" value="QYB19580.1"/>
    <property type="molecule type" value="Genomic_DNA"/>
</dbReference>
<dbReference type="GO" id="GO:0006123">
    <property type="term" value="P:mitochondrial electron transport, cytochrome c to oxygen"/>
    <property type="evidence" value="ECO:0007669"/>
    <property type="project" value="TreeGrafter"/>
</dbReference>
<dbReference type="EMBL" id="MW794300">
    <property type="protein sequence ID" value="QYB19706.1"/>
    <property type="molecule type" value="Genomic_DNA"/>
</dbReference>
<feature type="transmembrane region" description="Helical" evidence="11">
    <location>
        <begin position="67"/>
        <end position="91"/>
    </location>
</feature>
<evidence type="ECO:0000313" key="13">
    <source>
        <dbReference type="EMBL" id="QRF72205.1"/>
    </source>
</evidence>
<keyword evidence="4 11" id="KW-0812">Transmembrane</keyword>
<dbReference type="Pfam" id="PF00115">
    <property type="entry name" value="COX1"/>
    <property type="match status" value="1"/>
</dbReference>
<dbReference type="GO" id="GO:0016787">
    <property type="term" value="F:hydrolase activity"/>
    <property type="evidence" value="ECO:0007669"/>
    <property type="project" value="UniProtKB-KW"/>
</dbReference>
<feature type="transmembrane region" description="Helical" evidence="11">
    <location>
        <begin position="189"/>
        <end position="212"/>
    </location>
</feature>
<feature type="domain" description="Cytochrome oxidase subunit I profile" evidence="12">
    <location>
        <begin position="1"/>
        <end position="295"/>
    </location>
</feature>
<dbReference type="GO" id="GO:0016020">
    <property type="term" value="C:membrane"/>
    <property type="evidence" value="ECO:0007669"/>
    <property type="project" value="UniProtKB-SubCell"/>
</dbReference>
<dbReference type="SUPFAM" id="SSF81442">
    <property type="entry name" value="Cytochrome c oxidase subunit I-like"/>
    <property type="match status" value="1"/>
</dbReference>
<keyword evidence="13" id="KW-0496">Mitochondrion</keyword>
<sequence length="578" mass="64230">MNFLLPLLVGGPDMANTKLNNISFWLLPPSLILFLFASGIENGAGYQYICYPPLSGVQSHSGPSVDLAIFALHLSGISSLLGAINFITTILNMRAPGISLHKLALFGWAVVVTAVLLLLSLPVLAGAITMVLTDRNFNTSFFEAAGGGDPILYQHLFWFFGHPEVYILIIPGFGIISTVISASSNKSVFGYLGMVYAMMSIGVLGFVVWSHHMYTVGLDVDTRAYFTAATLIIAVPTGIKIFSWLATCYGGSLQLTPSMLFALGFVFMFTIGGLSGVVLANASLDIAFHDTAFIVLFGIIIPSLLIITTKISYIDSFSTNSDYNIASTDLFVDLASGLATNNNYYEYVKIFWVGLMDGDGSIQVNHWRKQSLQYRLVIKLSNIKSNYNMLIKIAKVVGGTVRITGKGADVLWVVNKKQEVEEIIKIYDTYPPLTSKKICQLAYLKTCLTQTSVETYLLNRDLKYNKQLAIIKSNIKFKIPNYFKVWLSGFIEAEGCFSIRKSDNHSFSIGQNDDIYLIEAIKEYFEITNKVRNPYGKFYLLEVYKKEVLVKIITHCTNYPLLGEKLESLNKFNKKLQK</sequence>
<dbReference type="EMBL" id="MW794301">
    <property type="protein sequence ID" value="QYB19767.1"/>
    <property type="molecule type" value="Genomic_DNA"/>
</dbReference>
<evidence type="ECO:0000256" key="11">
    <source>
        <dbReference type="SAM" id="Phobius"/>
    </source>
</evidence>
<evidence type="ECO:0000256" key="5">
    <source>
        <dbReference type="ARBA" id="ARBA00022722"/>
    </source>
</evidence>
<dbReference type="GO" id="GO:0020037">
    <property type="term" value="F:heme binding"/>
    <property type="evidence" value="ECO:0007669"/>
    <property type="project" value="InterPro"/>
</dbReference>